<dbReference type="InterPro" id="IPR013249">
    <property type="entry name" value="RNA_pol_sigma70_r4_t2"/>
</dbReference>
<gene>
    <name evidence="9" type="ORF">GCM10009431_29890</name>
</gene>
<keyword evidence="2 6" id="KW-0805">Transcription regulation</keyword>
<feature type="domain" description="RNA polymerase sigma-70 region 2" evidence="7">
    <location>
        <begin position="27"/>
        <end position="93"/>
    </location>
</feature>
<evidence type="ECO:0000256" key="4">
    <source>
        <dbReference type="ARBA" id="ARBA00023125"/>
    </source>
</evidence>
<comment type="caution">
    <text evidence="9">The sequence shown here is derived from an EMBL/GenBank/DDBJ whole genome shotgun (WGS) entry which is preliminary data.</text>
</comment>
<dbReference type="Proteomes" id="UP001500736">
    <property type="component" value="Unassembled WGS sequence"/>
</dbReference>
<evidence type="ECO:0000259" key="7">
    <source>
        <dbReference type="Pfam" id="PF04542"/>
    </source>
</evidence>
<dbReference type="RefSeq" id="WP_343799587.1">
    <property type="nucleotide sequence ID" value="NZ_BAAAGF010000005.1"/>
</dbReference>
<dbReference type="InterPro" id="IPR007627">
    <property type="entry name" value="RNA_pol_sigma70_r2"/>
</dbReference>
<evidence type="ECO:0000256" key="3">
    <source>
        <dbReference type="ARBA" id="ARBA00023082"/>
    </source>
</evidence>
<dbReference type="InterPro" id="IPR039425">
    <property type="entry name" value="RNA_pol_sigma-70-like"/>
</dbReference>
<protein>
    <recommendedName>
        <fullName evidence="6">RNA polymerase sigma factor</fullName>
    </recommendedName>
</protein>
<dbReference type="Gene3D" id="1.10.1740.10">
    <property type="match status" value="1"/>
</dbReference>
<name>A0ABP3VBE3_9FLAO</name>
<dbReference type="Gene3D" id="1.10.10.10">
    <property type="entry name" value="Winged helix-like DNA-binding domain superfamily/Winged helix DNA-binding domain"/>
    <property type="match status" value="1"/>
</dbReference>
<dbReference type="Pfam" id="PF08281">
    <property type="entry name" value="Sigma70_r4_2"/>
    <property type="match status" value="1"/>
</dbReference>
<evidence type="ECO:0000256" key="2">
    <source>
        <dbReference type="ARBA" id="ARBA00023015"/>
    </source>
</evidence>
<proteinExistence type="inferred from homology"/>
<dbReference type="InterPro" id="IPR014284">
    <property type="entry name" value="RNA_pol_sigma-70_dom"/>
</dbReference>
<keyword evidence="4 6" id="KW-0238">DNA-binding</keyword>
<dbReference type="PANTHER" id="PTHR43133">
    <property type="entry name" value="RNA POLYMERASE ECF-TYPE SIGMA FACTO"/>
    <property type="match status" value="1"/>
</dbReference>
<accession>A0ABP3VBE3</accession>
<dbReference type="InterPro" id="IPR000838">
    <property type="entry name" value="RNA_pol_sigma70_ECF_CS"/>
</dbReference>
<dbReference type="SUPFAM" id="SSF88659">
    <property type="entry name" value="Sigma3 and sigma4 domains of RNA polymerase sigma factors"/>
    <property type="match status" value="1"/>
</dbReference>
<evidence type="ECO:0000256" key="5">
    <source>
        <dbReference type="ARBA" id="ARBA00023163"/>
    </source>
</evidence>
<reference evidence="10" key="1">
    <citation type="journal article" date="2019" name="Int. J. Syst. Evol. Microbiol.">
        <title>The Global Catalogue of Microorganisms (GCM) 10K type strain sequencing project: providing services to taxonomists for standard genome sequencing and annotation.</title>
        <authorList>
            <consortium name="The Broad Institute Genomics Platform"/>
            <consortium name="The Broad Institute Genome Sequencing Center for Infectious Disease"/>
            <person name="Wu L."/>
            <person name="Ma J."/>
        </authorList>
    </citation>
    <scope>NUCLEOTIDE SEQUENCE [LARGE SCALE GENOMIC DNA]</scope>
    <source>
        <strain evidence="10">JCM 15976</strain>
    </source>
</reference>
<keyword evidence="10" id="KW-1185">Reference proteome</keyword>
<dbReference type="NCBIfam" id="TIGR02937">
    <property type="entry name" value="sigma70-ECF"/>
    <property type="match status" value="1"/>
</dbReference>
<comment type="similarity">
    <text evidence="1 6">Belongs to the sigma-70 factor family. ECF subfamily.</text>
</comment>
<sequence>MATNKNDIDAALIESVKKGDTQAFRQLVNKYKDVSLSLACSILKDKEKAEDVLQNAFLKVFQKANSFKHQSAFSSWLYRIVVNTAYNELKRNKSYSDLDDLNSTESLANDKTAIHYLKEEEQKKYVILALDRLKADEALVLRLFYLCDMSLKEVQQITNFTSSKIKVDLHRGRKNMEIVLKGLLGNQLKDLL</sequence>
<dbReference type="EMBL" id="BAAAGF010000005">
    <property type="protein sequence ID" value="GAA0749836.1"/>
    <property type="molecule type" value="Genomic_DNA"/>
</dbReference>
<evidence type="ECO:0000313" key="10">
    <source>
        <dbReference type="Proteomes" id="UP001500736"/>
    </source>
</evidence>
<evidence type="ECO:0000259" key="8">
    <source>
        <dbReference type="Pfam" id="PF08281"/>
    </source>
</evidence>
<dbReference type="InterPro" id="IPR013324">
    <property type="entry name" value="RNA_pol_sigma_r3/r4-like"/>
</dbReference>
<evidence type="ECO:0000256" key="6">
    <source>
        <dbReference type="RuleBase" id="RU000716"/>
    </source>
</evidence>
<keyword evidence="5 6" id="KW-0804">Transcription</keyword>
<dbReference type="Pfam" id="PF04542">
    <property type="entry name" value="Sigma70_r2"/>
    <property type="match status" value="1"/>
</dbReference>
<dbReference type="PROSITE" id="PS01063">
    <property type="entry name" value="SIGMA70_ECF"/>
    <property type="match status" value="1"/>
</dbReference>
<feature type="domain" description="RNA polymerase sigma factor 70 region 4 type 2" evidence="8">
    <location>
        <begin position="126"/>
        <end position="176"/>
    </location>
</feature>
<keyword evidence="3 6" id="KW-0731">Sigma factor</keyword>
<dbReference type="PANTHER" id="PTHR43133:SF8">
    <property type="entry name" value="RNA POLYMERASE SIGMA FACTOR HI_1459-RELATED"/>
    <property type="match status" value="1"/>
</dbReference>
<dbReference type="InterPro" id="IPR036388">
    <property type="entry name" value="WH-like_DNA-bd_sf"/>
</dbReference>
<evidence type="ECO:0000313" key="9">
    <source>
        <dbReference type="EMBL" id="GAA0749836.1"/>
    </source>
</evidence>
<dbReference type="SUPFAM" id="SSF88946">
    <property type="entry name" value="Sigma2 domain of RNA polymerase sigma factors"/>
    <property type="match status" value="1"/>
</dbReference>
<evidence type="ECO:0000256" key="1">
    <source>
        <dbReference type="ARBA" id="ARBA00010641"/>
    </source>
</evidence>
<dbReference type="InterPro" id="IPR013325">
    <property type="entry name" value="RNA_pol_sigma_r2"/>
</dbReference>
<organism evidence="9 10">
    <name type="scientific">Gaetbulibacter jejuensis</name>
    <dbReference type="NCBI Taxonomy" id="584607"/>
    <lineage>
        <taxon>Bacteria</taxon>
        <taxon>Pseudomonadati</taxon>
        <taxon>Bacteroidota</taxon>
        <taxon>Flavobacteriia</taxon>
        <taxon>Flavobacteriales</taxon>
        <taxon>Flavobacteriaceae</taxon>
        <taxon>Gaetbulibacter</taxon>
    </lineage>
</organism>